<organism evidence="2 3">
    <name type="scientific">Aureobasidium melanogenum</name>
    <name type="common">Aureobasidium pullulans var. melanogenum</name>
    <dbReference type="NCBI Taxonomy" id="46634"/>
    <lineage>
        <taxon>Eukaryota</taxon>
        <taxon>Fungi</taxon>
        <taxon>Dikarya</taxon>
        <taxon>Ascomycota</taxon>
        <taxon>Pezizomycotina</taxon>
        <taxon>Dothideomycetes</taxon>
        <taxon>Dothideomycetidae</taxon>
        <taxon>Dothideales</taxon>
        <taxon>Saccotheciaceae</taxon>
        <taxon>Aureobasidium</taxon>
    </lineage>
</organism>
<dbReference type="OrthoDB" id="3931447at2759"/>
<feature type="region of interest" description="Disordered" evidence="1">
    <location>
        <begin position="1"/>
        <end position="41"/>
    </location>
</feature>
<name>A0A9P8EMI5_AURME</name>
<proteinExistence type="predicted"/>
<reference evidence="2" key="1">
    <citation type="journal article" date="2021" name="J Fungi (Basel)">
        <title>Virulence traits and population genomics of the black yeast Aureobasidium melanogenum.</title>
        <authorList>
            <person name="Cernosa A."/>
            <person name="Sun X."/>
            <person name="Gostincar C."/>
            <person name="Fang C."/>
            <person name="Gunde-Cimerman N."/>
            <person name="Song Z."/>
        </authorList>
    </citation>
    <scope>NUCLEOTIDE SEQUENCE</scope>
    <source>
        <strain evidence="2">EXF-9911</strain>
    </source>
</reference>
<evidence type="ECO:0000313" key="3">
    <source>
        <dbReference type="Proteomes" id="UP000779574"/>
    </source>
</evidence>
<dbReference type="EMBL" id="JAHFXF010000188">
    <property type="protein sequence ID" value="KAG9693603.1"/>
    <property type="molecule type" value="Genomic_DNA"/>
</dbReference>
<evidence type="ECO:0000313" key="2">
    <source>
        <dbReference type="EMBL" id="KAG9693603.1"/>
    </source>
</evidence>
<feature type="compositionally biased region" description="Polar residues" evidence="1">
    <location>
        <begin position="32"/>
        <end position="41"/>
    </location>
</feature>
<dbReference type="Proteomes" id="UP000779574">
    <property type="component" value="Unassembled WGS sequence"/>
</dbReference>
<protein>
    <submittedName>
        <fullName evidence="2">Uncharacterized protein</fullName>
    </submittedName>
</protein>
<dbReference type="AlphaFoldDB" id="A0A9P8EMI5"/>
<feature type="compositionally biased region" description="Basic residues" evidence="1">
    <location>
        <begin position="1"/>
        <end position="14"/>
    </location>
</feature>
<reference evidence="2" key="2">
    <citation type="submission" date="2021-08" db="EMBL/GenBank/DDBJ databases">
        <authorList>
            <person name="Gostincar C."/>
            <person name="Sun X."/>
            <person name="Song Z."/>
            <person name="Gunde-Cimerman N."/>
        </authorList>
    </citation>
    <scope>NUCLEOTIDE SEQUENCE</scope>
    <source>
        <strain evidence="2">EXF-9911</strain>
    </source>
</reference>
<feature type="non-terminal residue" evidence="2">
    <location>
        <position position="250"/>
    </location>
</feature>
<evidence type="ECO:0000256" key="1">
    <source>
        <dbReference type="SAM" id="MobiDB-lite"/>
    </source>
</evidence>
<comment type="caution">
    <text evidence="2">The sequence shown here is derived from an EMBL/GenBank/DDBJ whole genome shotgun (WGS) entry which is preliminary data.</text>
</comment>
<sequence length="250" mass="28222">MAPRKKKATKKCKQSRATERRSSKPLVEQAMSPDSLTASSTQKPDLIQASMTNAALSGTDPPTTAPAIIESSQKGVAQTQFPLLLLPLEIRVMIYKHVFDDETIVTGPANKNTFTRIYTIDQPQHQYDLALLGTCRSLRAEVNKYVNPRSIIRNISAEAILRHQYGDSPRKHDRTPEEVEIMYKIMKLSVRVNMQRPGYVRHFEILDWSKGGPMSLIFLDGEEPVRALGIADGGWAWLLERHLLRSSRLN</sequence>
<gene>
    <name evidence="2" type="ORF">KCU76_g5853</name>
</gene>
<accession>A0A9P8EMI5</accession>